<dbReference type="OMA" id="TDTNKDA"/>
<dbReference type="EnsemblMetazoa" id="XM_022813267">
    <property type="protein sequence ID" value="XP_022669002"/>
    <property type="gene ID" value="LOC111253602"/>
</dbReference>
<dbReference type="PANTHER" id="PTHR11266">
    <property type="entry name" value="PEROXISOMAL MEMBRANE PROTEIN 2, PXMP2 MPV17"/>
    <property type="match status" value="1"/>
</dbReference>
<keyword evidence="9" id="KW-1185">Reference proteome</keyword>
<dbReference type="RefSeq" id="XP_022669004.1">
    <property type="nucleotide sequence ID" value="XM_022813269.1"/>
</dbReference>
<dbReference type="GO" id="GO:1901858">
    <property type="term" value="P:regulation of mitochondrial DNA metabolic process"/>
    <property type="evidence" value="ECO:0007669"/>
    <property type="project" value="TreeGrafter"/>
</dbReference>
<evidence type="ECO:0000256" key="6">
    <source>
        <dbReference type="ARBA" id="ARBA00049743"/>
    </source>
</evidence>
<keyword evidence="3" id="KW-0812">Transmembrane</keyword>
<dbReference type="GO" id="GO:0005739">
    <property type="term" value="C:mitochondrion"/>
    <property type="evidence" value="ECO:0007669"/>
    <property type="project" value="TreeGrafter"/>
</dbReference>
<accession>A0A7M7KM93</accession>
<dbReference type="GO" id="GO:0015267">
    <property type="term" value="F:channel activity"/>
    <property type="evidence" value="ECO:0007669"/>
    <property type="project" value="TreeGrafter"/>
</dbReference>
<proteinExistence type="inferred from homology"/>
<evidence type="ECO:0000256" key="4">
    <source>
        <dbReference type="ARBA" id="ARBA00022989"/>
    </source>
</evidence>
<dbReference type="KEGG" id="vde:111253602"/>
<dbReference type="GeneID" id="111253602"/>
<evidence type="ECO:0000313" key="8">
    <source>
        <dbReference type="EnsemblMetazoa" id="XP_022669004"/>
    </source>
</evidence>
<dbReference type="EnsemblMetazoa" id="XM_022813269">
    <property type="protein sequence ID" value="XP_022669004"/>
    <property type="gene ID" value="LOC111253602"/>
</dbReference>
<reference evidence="8" key="1">
    <citation type="submission" date="2021-01" db="UniProtKB">
        <authorList>
            <consortium name="EnsemblMetazoa"/>
        </authorList>
    </citation>
    <scope>IDENTIFICATION</scope>
</reference>
<dbReference type="InterPro" id="IPR007248">
    <property type="entry name" value="Mpv17_PMP22"/>
</dbReference>
<keyword evidence="4" id="KW-1133">Transmembrane helix</keyword>
<dbReference type="Proteomes" id="UP000594260">
    <property type="component" value="Unplaced"/>
</dbReference>
<dbReference type="AlphaFoldDB" id="A0A7M7KM93"/>
<evidence type="ECO:0000256" key="7">
    <source>
        <dbReference type="RuleBase" id="RU363053"/>
    </source>
</evidence>
<keyword evidence="5" id="KW-0472">Membrane</keyword>
<comment type="similarity">
    <text evidence="2 7">Belongs to the peroxisomal membrane protein PXMP2/4 family.</text>
</comment>
<evidence type="ECO:0000256" key="5">
    <source>
        <dbReference type="ARBA" id="ARBA00023136"/>
    </source>
</evidence>
<dbReference type="InParanoid" id="A0A7M7KM93"/>
<dbReference type="OrthoDB" id="430207at2759"/>
<sequence length="184" mass="21511">MAFVAKRYADLLRRHPWKTQLTTSGALMTTSDLICQNVIEKEKPYDPVRTARYFILGTCWVGPIIRKWYIFLDKKFPGQTKMEACKKVAVDQLIFAPPYLHGVLAFLSALEGKNVNTIVTRLREEGYKIVKAAWCYWPVSQLLNFYFIPLQYRFLYSSVIAVCWNVYFSWRANSCDPEIMLFPE</sequence>
<dbReference type="EnsemblMetazoa" id="XM_022813270">
    <property type="protein sequence ID" value="XP_022669005"/>
    <property type="gene ID" value="LOC111253602"/>
</dbReference>
<evidence type="ECO:0000256" key="2">
    <source>
        <dbReference type="ARBA" id="ARBA00006824"/>
    </source>
</evidence>
<dbReference type="RefSeq" id="XP_022669006.1">
    <property type="nucleotide sequence ID" value="XM_022813271.1"/>
</dbReference>
<dbReference type="RefSeq" id="XP_022669002.1">
    <property type="nucleotide sequence ID" value="XM_022813267.1"/>
</dbReference>
<dbReference type="FunCoup" id="A0A7M7KM93">
    <property type="interactions" value="325"/>
</dbReference>
<dbReference type="RefSeq" id="XP_022669003.1">
    <property type="nucleotide sequence ID" value="XM_022813268.1"/>
</dbReference>
<dbReference type="EnsemblMetazoa" id="XM_022813271">
    <property type="protein sequence ID" value="XP_022669006"/>
    <property type="gene ID" value="LOC111253602"/>
</dbReference>
<evidence type="ECO:0000313" key="9">
    <source>
        <dbReference type="Proteomes" id="UP000594260"/>
    </source>
</evidence>
<dbReference type="Pfam" id="PF04117">
    <property type="entry name" value="Mpv17_PMP22"/>
    <property type="match status" value="1"/>
</dbReference>
<dbReference type="RefSeq" id="XP_022669007.1">
    <property type="nucleotide sequence ID" value="XM_022813272.1"/>
</dbReference>
<dbReference type="PANTHER" id="PTHR11266:SF17">
    <property type="entry name" value="PROTEIN MPV17"/>
    <property type="match status" value="1"/>
</dbReference>
<comment type="subcellular location">
    <subcellularLocation>
        <location evidence="1">Membrane</location>
        <topology evidence="1">Multi-pass membrane protein</topology>
    </subcellularLocation>
</comment>
<name>A0A7M7KM93_VARDE</name>
<dbReference type="EnsemblMetazoa" id="XM_022813272">
    <property type="protein sequence ID" value="XP_022669007"/>
    <property type="gene ID" value="LOC111253602"/>
</dbReference>
<dbReference type="RefSeq" id="XP_022669005.1">
    <property type="nucleotide sequence ID" value="XM_022813270.1"/>
</dbReference>
<protein>
    <recommendedName>
        <fullName evidence="6">Mitochondrial inner membrane protein Mpv17</fullName>
    </recommendedName>
</protein>
<dbReference type="EnsemblMetazoa" id="XM_022813268">
    <property type="protein sequence ID" value="XP_022669003"/>
    <property type="gene ID" value="LOC111253602"/>
</dbReference>
<evidence type="ECO:0000256" key="1">
    <source>
        <dbReference type="ARBA" id="ARBA00004141"/>
    </source>
</evidence>
<organism evidence="8 9">
    <name type="scientific">Varroa destructor</name>
    <name type="common">Honeybee mite</name>
    <dbReference type="NCBI Taxonomy" id="109461"/>
    <lineage>
        <taxon>Eukaryota</taxon>
        <taxon>Metazoa</taxon>
        <taxon>Ecdysozoa</taxon>
        <taxon>Arthropoda</taxon>
        <taxon>Chelicerata</taxon>
        <taxon>Arachnida</taxon>
        <taxon>Acari</taxon>
        <taxon>Parasitiformes</taxon>
        <taxon>Mesostigmata</taxon>
        <taxon>Gamasina</taxon>
        <taxon>Dermanyssoidea</taxon>
        <taxon>Varroidae</taxon>
        <taxon>Varroa</taxon>
    </lineage>
</organism>
<evidence type="ECO:0000256" key="3">
    <source>
        <dbReference type="ARBA" id="ARBA00022692"/>
    </source>
</evidence>
<dbReference type="GO" id="GO:0016020">
    <property type="term" value="C:membrane"/>
    <property type="evidence" value="ECO:0007669"/>
    <property type="project" value="UniProtKB-SubCell"/>
</dbReference>